<proteinExistence type="inferred from homology"/>
<keyword evidence="2 3" id="KW-0143">Chaperone</keyword>
<evidence type="ECO:0000313" key="5">
    <source>
        <dbReference type="Proteomes" id="UP000248857"/>
    </source>
</evidence>
<comment type="subunit">
    <text evidence="3">UreD, UreF and UreG form a complex that acts as a GTP-hydrolysis-dependent molecular chaperone, activating the urease apoprotein by helping to assemble the nickel containing metallocenter of UreC. The UreE protein probably delivers the nickel.</text>
</comment>
<dbReference type="GO" id="GO:0016151">
    <property type="term" value="F:nickel cation binding"/>
    <property type="evidence" value="ECO:0007669"/>
    <property type="project" value="UniProtKB-UniRule"/>
</dbReference>
<comment type="similarity">
    <text evidence="1 3">Belongs to the UreD family.</text>
</comment>
<keyword evidence="3" id="KW-0963">Cytoplasm</keyword>
<keyword evidence="3" id="KW-0996">Nickel insertion</keyword>
<dbReference type="AlphaFoldDB" id="A0A2W1JQR7"/>
<dbReference type="PANTHER" id="PTHR33643">
    <property type="entry name" value="UREASE ACCESSORY PROTEIN D"/>
    <property type="match status" value="1"/>
</dbReference>
<evidence type="ECO:0000256" key="3">
    <source>
        <dbReference type="HAMAP-Rule" id="MF_01384"/>
    </source>
</evidence>
<dbReference type="Pfam" id="PF01774">
    <property type="entry name" value="UreD"/>
    <property type="match status" value="1"/>
</dbReference>
<reference evidence="4 5" key="1">
    <citation type="journal article" date="2018" name="Sci. Rep.">
        <title>A novel species of the marine cyanobacterium Acaryochloris with a unique pigment content and lifestyle.</title>
        <authorList>
            <person name="Partensky F."/>
            <person name="Six C."/>
            <person name="Ratin M."/>
            <person name="Garczarek L."/>
            <person name="Vaulot D."/>
            <person name="Probert I."/>
            <person name="Calteau A."/>
            <person name="Gourvil P."/>
            <person name="Marie D."/>
            <person name="Grebert T."/>
            <person name="Bouchier C."/>
            <person name="Le Panse S."/>
            <person name="Gachenot M."/>
            <person name="Rodriguez F."/>
            <person name="Garrido J.L."/>
        </authorList>
    </citation>
    <scope>NUCLEOTIDE SEQUENCE [LARGE SCALE GENOMIC DNA]</scope>
    <source>
        <strain evidence="4 5">RCC1774</strain>
    </source>
</reference>
<accession>A0A2W1JQR7</accession>
<sequence>MLHTAGGVVGGDLLSTDIQLQARSHVVLTTASANKIYRSNGREARQTIQIRVEPDAILEWLPQETIVFNQAIYRQDLTVELSPGASWLGWEITRFGRSARGETFVAGDWRSQTQVYRQGRPLWIDRQWLPGCPDTWHSPHGLAGCPVVGSFAWVGQAVTTELVAQARTLGQNQQGTGVTRLQQGMLCRYRGHSSREARQWFTQVWNLIRQAAWNRRACPPRVWQIF</sequence>
<protein>
    <recommendedName>
        <fullName evidence="3">Urease accessory protein UreD</fullName>
    </recommendedName>
</protein>
<dbReference type="Proteomes" id="UP000248857">
    <property type="component" value="Unassembled WGS sequence"/>
</dbReference>
<dbReference type="GO" id="GO:0005737">
    <property type="term" value="C:cytoplasm"/>
    <property type="evidence" value="ECO:0007669"/>
    <property type="project" value="UniProtKB-SubCell"/>
</dbReference>
<organism evidence="4 5">
    <name type="scientific">Acaryochloris thomasi RCC1774</name>
    <dbReference type="NCBI Taxonomy" id="1764569"/>
    <lineage>
        <taxon>Bacteria</taxon>
        <taxon>Bacillati</taxon>
        <taxon>Cyanobacteriota</taxon>
        <taxon>Cyanophyceae</taxon>
        <taxon>Acaryochloridales</taxon>
        <taxon>Acaryochloridaceae</taxon>
        <taxon>Acaryochloris</taxon>
        <taxon>Acaryochloris thomasi</taxon>
    </lineage>
</organism>
<dbReference type="PANTHER" id="PTHR33643:SF1">
    <property type="entry name" value="UREASE ACCESSORY PROTEIN D"/>
    <property type="match status" value="1"/>
</dbReference>
<dbReference type="HAMAP" id="MF_01384">
    <property type="entry name" value="UreD"/>
    <property type="match status" value="1"/>
</dbReference>
<comment type="function">
    <text evidence="3">Required for maturation of urease via the functional incorporation of the urease nickel metallocenter.</text>
</comment>
<comment type="caution">
    <text evidence="4">The sequence shown here is derived from an EMBL/GenBank/DDBJ whole genome shotgun (WGS) entry which is preliminary data.</text>
</comment>
<comment type="subcellular location">
    <subcellularLocation>
        <location evidence="3">Cytoplasm</location>
    </subcellularLocation>
</comment>
<evidence type="ECO:0000256" key="2">
    <source>
        <dbReference type="ARBA" id="ARBA00023186"/>
    </source>
</evidence>
<name>A0A2W1JQR7_9CYAN</name>
<gene>
    <name evidence="4" type="primary">ureD_1</name>
    <name evidence="3" type="synonym">ureD</name>
    <name evidence="4" type="ORF">C1752_03632</name>
</gene>
<dbReference type="EMBL" id="PQWO01000010">
    <property type="protein sequence ID" value="PZD72454.1"/>
    <property type="molecule type" value="Genomic_DNA"/>
</dbReference>
<keyword evidence="5" id="KW-1185">Reference proteome</keyword>
<evidence type="ECO:0000313" key="4">
    <source>
        <dbReference type="EMBL" id="PZD72454.1"/>
    </source>
</evidence>
<dbReference type="InterPro" id="IPR002669">
    <property type="entry name" value="UreD"/>
</dbReference>
<evidence type="ECO:0000256" key="1">
    <source>
        <dbReference type="ARBA" id="ARBA00007177"/>
    </source>
</evidence>